<gene>
    <name evidence="1" type="ORF">SAMN04515672_2369</name>
</gene>
<sequence>MDLDSRRFDADRLLLPVAVACHDMTCQKHLYRRPWPEYMIQ</sequence>
<keyword evidence="2" id="KW-1185">Reference proteome</keyword>
<reference evidence="2" key="1">
    <citation type="submission" date="2016-10" db="EMBL/GenBank/DDBJ databases">
        <authorList>
            <person name="Varghese N."/>
            <person name="Submissions S."/>
        </authorList>
    </citation>
    <scope>NUCLEOTIDE SEQUENCE [LARGE SCALE GENOMIC DNA]</scope>
    <source>
        <strain evidence="2">B4,CECT 8067,JCM 17497</strain>
    </source>
</reference>
<evidence type="ECO:0000313" key="1">
    <source>
        <dbReference type="EMBL" id="SDK15785.1"/>
    </source>
</evidence>
<accession>A0A1G8ZN37</accession>
<proteinExistence type="predicted"/>
<dbReference type="AlphaFoldDB" id="A0A1G8ZN37"/>
<evidence type="ECO:0000313" key="2">
    <source>
        <dbReference type="Proteomes" id="UP000198882"/>
    </source>
</evidence>
<name>A0A1G8ZN37_9EURY</name>
<protein>
    <submittedName>
        <fullName evidence="1">Uncharacterized protein</fullName>
    </submittedName>
</protein>
<organism evidence="1 2">
    <name type="scientific">Natronorubrum texcoconense</name>
    <dbReference type="NCBI Taxonomy" id="1095776"/>
    <lineage>
        <taxon>Archaea</taxon>
        <taxon>Methanobacteriati</taxon>
        <taxon>Methanobacteriota</taxon>
        <taxon>Stenosarchaea group</taxon>
        <taxon>Halobacteria</taxon>
        <taxon>Halobacteriales</taxon>
        <taxon>Natrialbaceae</taxon>
        <taxon>Natronorubrum</taxon>
    </lineage>
</organism>
<dbReference type="Proteomes" id="UP000198882">
    <property type="component" value="Unassembled WGS sequence"/>
</dbReference>
<dbReference type="EMBL" id="FNFE01000003">
    <property type="protein sequence ID" value="SDK15785.1"/>
    <property type="molecule type" value="Genomic_DNA"/>
</dbReference>